<keyword evidence="2" id="KW-1185">Reference proteome</keyword>
<organism evidence="1 2">
    <name type="scientific">Phaeosphaeria nodorum (strain SN15 / ATCC MYA-4574 / FGSC 10173)</name>
    <name type="common">Glume blotch fungus</name>
    <name type="synonym">Parastagonospora nodorum</name>
    <dbReference type="NCBI Taxonomy" id="321614"/>
    <lineage>
        <taxon>Eukaryota</taxon>
        <taxon>Fungi</taxon>
        <taxon>Dikarya</taxon>
        <taxon>Ascomycota</taxon>
        <taxon>Pezizomycotina</taxon>
        <taxon>Dothideomycetes</taxon>
        <taxon>Pleosporomycetidae</taxon>
        <taxon>Pleosporales</taxon>
        <taxon>Pleosporineae</taxon>
        <taxon>Phaeosphaeriaceae</taxon>
        <taxon>Parastagonospora</taxon>
    </lineage>
</organism>
<dbReference type="Proteomes" id="UP000663193">
    <property type="component" value="Chromosome 2"/>
</dbReference>
<dbReference type="AlphaFoldDB" id="A0A7U2ERU1"/>
<proteinExistence type="predicted"/>
<feature type="non-terminal residue" evidence="1">
    <location>
        <position position="1"/>
    </location>
</feature>
<feature type="non-terminal residue" evidence="1">
    <location>
        <position position="68"/>
    </location>
</feature>
<sequence length="68" mass="7632">SHRIRLSRWSTPCHYRPDETSNPAATRALCWTLRHQPFTGRIPVGKIPATVASSRLVECAFVLPSSFP</sequence>
<protein>
    <submittedName>
        <fullName evidence="1">Uncharacterized protein</fullName>
    </submittedName>
</protein>
<evidence type="ECO:0000313" key="1">
    <source>
        <dbReference type="EMBL" id="QRC91838.1"/>
    </source>
</evidence>
<dbReference type="EMBL" id="CP069024">
    <property type="protein sequence ID" value="QRC91838.1"/>
    <property type="molecule type" value="Genomic_DNA"/>
</dbReference>
<reference evidence="2" key="1">
    <citation type="journal article" date="2021" name="BMC Genomics">
        <title>Chromosome-level genome assembly and manually-curated proteome of model necrotroph Parastagonospora nodorum Sn15 reveals a genome-wide trove of candidate effector homologs, and redundancy of virulence-related functions within an accessory chromosome.</title>
        <authorList>
            <person name="Bertazzoni S."/>
            <person name="Jones D.A.B."/>
            <person name="Phan H.T."/>
            <person name="Tan K.-C."/>
            <person name="Hane J.K."/>
        </authorList>
    </citation>
    <scope>NUCLEOTIDE SEQUENCE [LARGE SCALE GENOMIC DNA]</scope>
    <source>
        <strain evidence="2">SN15 / ATCC MYA-4574 / FGSC 10173)</strain>
    </source>
</reference>
<gene>
    <name evidence="1" type="ORF">JI435_401760</name>
</gene>
<evidence type="ECO:0000313" key="2">
    <source>
        <dbReference type="Proteomes" id="UP000663193"/>
    </source>
</evidence>
<name>A0A7U2ERU1_PHANO</name>
<accession>A0A7U2ERU1</accession>
<dbReference type="VEuPathDB" id="FungiDB:JI435_401760"/>